<keyword evidence="4" id="KW-0450">Lipoyl</keyword>
<proteinExistence type="predicted"/>
<evidence type="ECO:0000256" key="5">
    <source>
        <dbReference type="ARBA" id="ARBA00023315"/>
    </source>
</evidence>
<evidence type="ECO:0000313" key="7">
    <source>
        <dbReference type="EMBL" id="SMP74402.1"/>
    </source>
</evidence>
<feature type="domain" description="Lipoyl-binding" evidence="6">
    <location>
        <begin position="49"/>
        <end position="123"/>
    </location>
</feature>
<dbReference type="InterPro" id="IPR050743">
    <property type="entry name" value="2-oxoacid_DH_E2_comp"/>
</dbReference>
<accession>A0ABY1QL01</accession>
<comment type="caution">
    <text evidence="7">The sequence shown here is derived from an EMBL/GenBank/DDBJ whole genome shotgun (WGS) entry which is preliminary data.</text>
</comment>
<evidence type="ECO:0000259" key="6">
    <source>
        <dbReference type="PROSITE" id="PS50968"/>
    </source>
</evidence>
<keyword evidence="5" id="KW-0012">Acyltransferase</keyword>
<dbReference type="Proteomes" id="UP001157910">
    <property type="component" value="Unassembled WGS sequence"/>
</dbReference>
<dbReference type="InterPro" id="IPR000089">
    <property type="entry name" value="Biotin_lipoyl"/>
</dbReference>
<reference evidence="7 8" key="1">
    <citation type="submission" date="2017-05" db="EMBL/GenBank/DDBJ databases">
        <authorList>
            <person name="Varghese N."/>
            <person name="Submissions S."/>
        </authorList>
    </citation>
    <scope>NUCLEOTIDE SEQUENCE [LARGE SCALE GENOMIC DNA]</scope>
    <source>
        <strain evidence="7 8">SM16</strain>
    </source>
</reference>
<dbReference type="PROSITE" id="PS00189">
    <property type="entry name" value="LIPOYL"/>
    <property type="match status" value="1"/>
</dbReference>
<dbReference type="SUPFAM" id="SSF51230">
    <property type="entry name" value="Single hybrid motif"/>
    <property type="match status" value="1"/>
</dbReference>
<organism evidence="7 8">
    <name type="scientific">Novosphingobium panipatense</name>
    <dbReference type="NCBI Taxonomy" id="428991"/>
    <lineage>
        <taxon>Bacteria</taxon>
        <taxon>Pseudomonadati</taxon>
        <taxon>Pseudomonadota</taxon>
        <taxon>Alphaproteobacteria</taxon>
        <taxon>Sphingomonadales</taxon>
        <taxon>Sphingomonadaceae</taxon>
        <taxon>Novosphingobium</taxon>
    </lineage>
</organism>
<dbReference type="InterPro" id="IPR003016">
    <property type="entry name" value="2-oxoA_DH_lipoyl-BS"/>
</dbReference>
<evidence type="ECO:0000256" key="3">
    <source>
        <dbReference type="ARBA" id="ARBA00022679"/>
    </source>
</evidence>
<dbReference type="PANTHER" id="PTHR43178">
    <property type="entry name" value="DIHYDROLIPOAMIDE ACETYLTRANSFERASE COMPONENT OF PYRUVATE DEHYDROGENASE COMPLEX"/>
    <property type="match status" value="1"/>
</dbReference>
<dbReference type="PROSITE" id="PS50968">
    <property type="entry name" value="BIOTINYL_LIPOYL"/>
    <property type="match status" value="1"/>
</dbReference>
<evidence type="ECO:0000256" key="2">
    <source>
        <dbReference type="ARBA" id="ARBA00011484"/>
    </source>
</evidence>
<gene>
    <name evidence="7" type="ORF">SAMN06296065_10760</name>
</gene>
<comment type="subunit">
    <text evidence="2">Forms a 24-polypeptide structural core with octahedral symmetry.</text>
</comment>
<dbReference type="Pfam" id="PF00364">
    <property type="entry name" value="Biotin_lipoyl"/>
    <property type="match status" value="1"/>
</dbReference>
<comment type="cofactor">
    <cofactor evidence="1">
        <name>(R)-lipoate</name>
        <dbReference type="ChEBI" id="CHEBI:83088"/>
    </cofactor>
</comment>
<keyword evidence="8" id="KW-1185">Reference proteome</keyword>
<dbReference type="Gene3D" id="2.40.50.100">
    <property type="match status" value="1"/>
</dbReference>
<evidence type="ECO:0000256" key="1">
    <source>
        <dbReference type="ARBA" id="ARBA00001938"/>
    </source>
</evidence>
<sequence>MKRGGIASTRNIADADMRRCRLPAPGSALPNVKTARICEASEGIINTMAVEILLPKIGFSMQEGQIAEWMVADGAQVTEGQPLFSLEADKSTNEVEAPASGTLKIVGKTGETYEVGTVLGWIE</sequence>
<dbReference type="PANTHER" id="PTHR43178:SF5">
    <property type="entry name" value="LIPOAMIDE ACYLTRANSFERASE COMPONENT OF BRANCHED-CHAIN ALPHA-KETO ACID DEHYDROGENASE COMPLEX, MITOCHONDRIAL"/>
    <property type="match status" value="1"/>
</dbReference>
<dbReference type="CDD" id="cd06849">
    <property type="entry name" value="lipoyl_domain"/>
    <property type="match status" value="1"/>
</dbReference>
<name>A0ABY1QL01_9SPHN</name>
<evidence type="ECO:0000313" key="8">
    <source>
        <dbReference type="Proteomes" id="UP001157910"/>
    </source>
</evidence>
<evidence type="ECO:0000256" key="4">
    <source>
        <dbReference type="ARBA" id="ARBA00022823"/>
    </source>
</evidence>
<protein>
    <submittedName>
        <fullName evidence="7">Biotin-requiring enzyme</fullName>
    </submittedName>
</protein>
<dbReference type="EMBL" id="FXUI01000007">
    <property type="protein sequence ID" value="SMP74402.1"/>
    <property type="molecule type" value="Genomic_DNA"/>
</dbReference>
<keyword evidence="3" id="KW-0808">Transferase</keyword>
<dbReference type="InterPro" id="IPR011053">
    <property type="entry name" value="Single_hybrid_motif"/>
</dbReference>